<dbReference type="Pfam" id="PF03588">
    <property type="entry name" value="Leu_Phe_trans"/>
    <property type="match status" value="1"/>
</dbReference>
<comment type="subcellular location">
    <subcellularLocation>
        <location evidence="4">Cytoplasm</location>
    </subcellularLocation>
</comment>
<dbReference type="GO" id="GO:0030163">
    <property type="term" value="P:protein catabolic process"/>
    <property type="evidence" value="ECO:0007669"/>
    <property type="project" value="UniProtKB-UniRule"/>
</dbReference>
<dbReference type="Proteomes" id="UP000027471">
    <property type="component" value="Unassembled WGS sequence"/>
</dbReference>
<dbReference type="eggNOG" id="COG2360">
    <property type="taxonomic scope" value="Bacteria"/>
</dbReference>
<accession>A0A074JXX7</accession>
<comment type="catalytic activity">
    <reaction evidence="4">
        <text>N-terminal L-arginyl-[protein] + L-leucyl-tRNA(Leu) = N-terminal L-leucyl-L-arginyl-[protein] + tRNA(Leu) + H(+)</text>
        <dbReference type="Rhea" id="RHEA:50416"/>
        <dbReference type="Rhea" id="RHEA-COMP:9613"/>
        <dbReference type="Rhea" id="RHEA-COMP:9622"/>
        <dbReference type="Rhea" id="RHEA-COMP:12672"/>
        <dbReference type="Rhea" id="RHEA-COMP:12673"/>
        <dbReference type="ChEBI" id="CHEBI:15378"/>
        <dbReference type="ChEBI" id="CHEBI:64719"/>
        <dbReference type="ChEBI" id="CHEBI:78442"/>
        <dbReference type="ChEBI" id="CHEBI:78494"/>
        <dbReference type="ChEBI" id="CHEBI:133044"/>
        <dbReference type="EC" id="2.3.2.6"/>
    </reaction>
</comment>
<evidence type="ECO:0000313" key="6">
    <source>
        <dbReference type="Proteomes" id="UP000027471"/>
    </source>
</evidence>
<proteinExistence type="inferred from homology"/>
<gene>
    <name evidence="4" type="primary">aat</name>
    <name evidence="5" type="ORF">DT23_02885</name>
</gene>
<evidence type="ECO:0000256" key="3">
    <source>
        <dbReference type="ARBA" id="ARBA00023315"/>
    </source>
</evidence>
<evidence type="ECO:0000256" key="1">
    <source>
        <dbReference type="ARBA" id="ARBA00022490"/>
    </source>
</evidence>
<sequence>MTDRLSAQLLLTGYAQGIFPMAESREATQLHWFDPAQRGIMPLENFHISRSLAKEIRRADFTISTNRAFRAVVEGCADRDETWINGPLFALYDDLHAAGYAHSVEVWQGADLVGGLFGITLGGAFFGESMFSARKSGSKIAIAFTVDRLRQAGFSLFDTQYITPHLASLGGIEIARVEYRARLAKALLQNADFTAPEIPTPQLLVQRTTQTS</sequence>
<keyword evidence="6" id="KW-1185">Reference proteome</keyword>
<keyword evidence="2 4" id="KW-0808">Transferase</keyword>
<dbReference type="InterPro" id="IPR042203">
    <property type="entry name" value="Leu/Phe-tRNA_Trfase_C"/>
</dbReference>
<dbReference type="EMBL" id="AUNB01000018">
    <property type="protein sequence ID" value="KEO60448.1"/>
    <property type="molecule type" value="Genomic_DNA"/>
</dbReference>
<name>A0A074JXX7_9RHOB</name>
<keyword evidence="3 4" id="KW-0012">Acyltransferase</keyword>
<evidence type="ECO:0000256" key="2">
    <source>
        <dbReference type="ARBA" id="ARBA00022679"/>
    </source>
</evidence>
<evidence type="ECO:0000313" key="5">
    <source>
        <dbReference type="EMBL" id="KEO60448.1"/>
    </source>
</evidence>
<protein>
    <recommendedName>
        <fullName evidence="4">Leucyl/phenylalanyl-tRNA--protein transferase</fullName>
        <ecNumber evidence="4">2.3.2.6</ecNumber>
    </recommendedName>
    <alternativeName>
        <fullName evidence="4">L/F-transferase</fullName>
    </alternativeName>
    <alternativeName>
        <fullName evidence="4">Leucyltransferase</fullName>
    </alternativeName>
    <alternativeName>
        <fullName evidence="4">Phenyalanyltransferase</fullName>
    </alternativeName>
</protein>
<evidence type="ECO:0000256" key="4">
    <source>
        <dbReference type="HAMAP-Rule" id="MF_00688"/>
    </source>
</evidence>
<keyword evidence="1 4" id="KW-0963">Cytoplasm</keyword>
<dbReference type="EC" id="2.3.2.6" evidence="4"/>
<dbReference type="Gene3D" id="3.40.630.70">
    <property type="entry name" value="Leucyl/phenylalanyl-tRNA-protein transferase, C-terminal domain"/>
    <property type="match status" value="1"/>
</dbReference>
<dbReference type="InterPro" id="IPR016181">
    <property type="entry name" value="Acyl_CoA_acyltransferase"/>
</dbReference>
<dbReference type="SUPFAM" id="SSF55729">
    <property type="entry name" value="Acyl-CoA N-acyltransferases (Nat)"/>
    <property type="match status" value="1"/>
</dbReference>
<dbReference type="GO" id="GO:0008914">
    <property type="term" value="F:leucyl-tRNA--protein transferase activity"/>
    <property type="evidence" value="ECO:0007669"/>
    <property type="project" value="UniProtKB-UniRule"/>
</dbReference>
<dbReference type="RefSeq" id="WP_038129644.1">
    <property type="nucleotide sequence ID" value="NZ_AUNB01000018.1"/>
</dbReference>
<dbReference type="InterPro" id="IPR004616">
    <property type="entry name" value="Leu/Phe-tRNA_Trfase"/>
</dbReference>
<dbReference type="PANTHER" id="PTHR30098:SF2">
    <property type="entry name" value="LEUCYL_PHENYLALANYL-TRNA--PROTEIN TRANSFERASE"/>
    <property type="match status" value="1"/>
</dbReference>
<reference evidence="5 6" key="1">
    <citation type="journal article" date="2015" name="Antonie Van Leeuwenhoek">
        <title>Thioclava indica sp. nov., isolated from surface seawater of the Indian Ocean.</title>
        <authorList>
            <person name="Liu Y."/>
            <person name="Lai Q."/>
            <person name="Du J."/>
            <person name="Xu H."/>
            <person name="Jiang L."/>
            <person name="Shao Z."/>
        </authorList>
    </citation>
    <scope>NUCLEOTIDE SEQUENCE [LARGE SCALE GENOMIC DNA]</scope>
    <source>
        <strain evidence="5 6">DT23-4</strain>
    </source>
</reference>
<comment type="catalytic activity">
    <reaction evidence="4">
        <text>L-phenylalanyl-tRNA(Phe) + an N-terminal L-alpha-aminoacyl-[protein] = an N-terminal L-phenylalanyl-L-alpha-aminoacyl-[protein] + tRNA(Phe)</text>
        <dbReference type="Rhea" id="RHEA:43632"/>
        <dbReference type="Rhea" id="RHEA-COMP:9668"/>
        <dbReference type="Rhea" id="RHEA-COMP:9699"/>
        <dbReference type="Rhea" id="RHEA-COMP:10636"/>
        <dbReference type="Rhea" id="RHEA-COMP:10637"/>
        <dbReference type="ChEBI" id="CHEBI:78442"/>
        <dbReference type="ChEBI" id="CHEBI:78531"/>
        <dbReference type="ChEBI" id="CHEBI:78597"/>
        <dbReference type="ChEBI" id="CHEBI:83561"/>
        <dbReference type="EC" id="2.3.2.6"/>
    </reaction>
</comment>
<dbReference type="AlphaFoldDB" id="A0A074JXX7"/>
<comment type="function">
    <text evidence="4">Functions in the N-end rule pathway of protein degradation where it conjugates Leu, Phe and, less efficiently, Met from aminoacyl-tRNAs to the N-termini of proteins containing an N-terminal arginine or lysine.</text>
</comment>
<dbReference type="PANTHER" id="PTHR30098">
    <property type="entry name" value="LEUCYL/PHENYLALANYL-TRNA--PROTEIN TRANSFERASE"/>
    <property type="match status" value="1"/>
</dbReference>
<dbReference type="OrthoDB" id="9790282at2"/>
<comment type="similarity">
    <text evidence="4">Belongs to the L/F-transferase family.</text>
</comment>
<dbReference type="GO" id="GO:0005737">
    <property type="term" value="C:cytoplasm"/>
    <property type="evidence" value="ECO:0007669"/>
    <property type="project" value="UniProtKB-SubCell"/>
</dbReference>
<dbReference type="NCBIfam" id="TIGR00667">
    <property type="entry name" value="aat"/>
    <property type="match status" value="1"/>
</dbReference>
<comment type="caution">
    <text evidence="5">The sequence shown here is derived from an EMBL/GenBank/DDBJ whole genome shotgun (WGS) entry which is preliminary data.</text>
</comment>
<dbReference type="HAMAP" id="MF_00688">
    <property type="entry name" value="Leu_Phe_trans"/>
    <property type="match status" value="1"/>
</dbReference>
<dbReference type="STRING" id="1353528.DT23_02885"/>
<organism evidence="5 6">
    <name type="scientific">Thioclava indica</name>
    <dbReference type="NCBI Taxonomy" id="1353528"/>
    <lineage>
        <taxon>Bacteria</taxon>
        <taxon>Pseudomonadati</taxon>
        <taxon>Pseudomonadota</taxon>
        <taxon>Alphaproteobacteria</taxon>
        <taxon>Rhodobacterales</taxon>
        <taxon>Paracoccaceae</taxon>
        <taxon>Thioclava</taxon>
    </lineage>
</organism>
<comment type="catalytic activity">
    <reaction evidence="4">
        <text>N-terminal L-lysyl-[protein] + L-leucyl-tRNA(Leu) = N-terminal L-leucyl-L-lysyl-[protein] + tRNA(Leu) + H(+)</text>
        <dbReference type="Rhea" id="RHEA:12340"/>
        <dbReference type="Rhea" id="RHEA-COMP:9613"/>
        <dbReference type="Rhea" id="RHEA-COMP:9622"/>
        <dbReference type="Rhea" id="RHEA-COMP:12670"/>
        <dbReference type="Rhea" id="RHEA-COMP:12671"/>
        <dbReference type="ChEBI" id="CHEBI:15378"/>
        <dbReference type="ChEBI" id="CHEBI:65249"/>
        <dbReference type="ChEBI" id="CHEBI:78442"/>
        <dbReference type="ChEBI" id="CHEBI:78494"/>
        <dbReference type="ChEBI" id="CHEBI:133043"/>
        <dbReference type="EC" id="2.3.2.6"/>
    </reaction>
</comment>